<evidence type="ECO:0000313" key="5">
    <source>
        <dbReference type="Proteomes" id="UP001054902"/>
    </source>
</evidence>
<dbReference type="PANTHER" id="PTHR33418:SF1">
    <property type="entry name" value="HELICASE-ASSOCIATED DOMAIN-CONTAINING PROTEIN"/>
    <property type="match status" value="1"/>
</dbReference>
<organism evidence="4 5">
    <name type="scientific">Chaetoceros tenuissimus</name>
    <dbReference type="NCBI Taxonomy" id="426638"/>
    <lineage>
        <taxon>Eukaryota</taxon>
        <taxon>Sar</taxon>
        <taxon>Stramenopiles</taxon>
        <taxon>Ochrophyta</taxon>
        <taxon>Bacillariophyta</taxon>
        <taxon>Coscinodiscophyceae</taxon>
        <taxon>Chaetocerotophycidae</taxon>
        <taxon>Chaetocerotales</taxon>
        <taxon>Chaetocerotaceae</taxon>
        <taxon>Chaetoceros</taxon>
    </lineage>
</organism>
<dbReference type="AlphaFoldDB" id="A0AAD3D8W9"/>
<dbReference type="Gene3D" id="6.10.140.530">
    <property type="match status" value="3"/>
</dbReference>
<gene>
    <name evidence="4" type="ORF">CTEN210_16485</name>
</gene>
<evidence type="ECO:0000256" key="2">
    <source>
        <dbReference type="SAM" id="MobiDB-lite"/>
    </source>
</evidence>
<feature type="coiled-coil region" evidence="1">
    <location>
        <begin position="202"/>
        <end position="236"/>
    </location>
</feature>
<feature type="domain" description="Helicase-associated" evidence="3">
    <location>
        <begin position="415"/>
        <end position="481"/>
    </location>
</feature>
<evidence type="ECO:0000256" key="1">
    <source>
        <dbReference type="SAM" id="Coils"/>
    </source>
</evidence>
<protein>
    <recommendedName>
        <fullName evidence="3">Helicase-associated domain-containing protein</fullName>
    </recommendedName>
</protein>
<feature type="region of interest" description="Disordered" evidence="2">
    <location>
        <begin position="1"/>
        <end position="72"/>
    </location>
</feature>
<feature type="domain" description="Helicase-associated" evidence="3">
    <location>
        <begin position="245"/>
        <end position="312"/>
    </location>
</feature>
<feature type="compositionally biased region" description="Polar residues" evidence="2">
    <location>
        <begin position="9"/>
        <end position="21"/>
    </location>
</feature>
<keyword evidence="5" id="KW-1185">Reference proteome</keyword>
<proteinExistence type="predicted"/>
<reference evidence="4 5" key="1">
    <citation type="journal article" date="2021" name="Sci. Rep.">
        <title>The genome of the diatom Chaetoceros tenuissimus carries an ancient integrated fragment of an extant virus.</title>
        <authorList>
            <person name="Hongo Y."/>
            <person name="Kimura K."/>
            <person name="Takaki Y."/>
            <person name="Yoshida Y."/>
            <person name="Baba S."/>
            <person name="Kobayashi G."/>
            <person name="Nagasaki K."/>
            <person name="Hano T."/>
            <person name="Tomaru Y."/>
        </authorList>
    </citation>
    <scope>NUCLEOTIDE SEQUENCE [LARGE SCALE GENOMIC DNA]</scope>
    <source>
        <strain evidence="4 5">NIES-3715</strain>
    </source>
</reference>
<feature type="region of interest" description="Disordered" evidence="2">
    <location>
        <begin position="483"/>
        <end position="509"/>
    </location>
</feature>
<name>A0AAD3D8W9_9STRA</name>
<dbReference type="EMBL" id="BLLK01000069">
    <property type="protein sequence ID" value="GFH60009.1"/>
    <property type="molecule type" value="Genomic_DNA"/>
</dbReference>
<dbReference type="Proteomes" id="UP001054902">
    <property type="component" value="Unassembled WGS sequence"/>
</dbReference>
<dbReference type="InterPro" id="IPR005114">
    <property type="entry name" value="Helicase_assoc"/>
</dbReference>
<sequence>MSDTKDTPTNHPPITSTSSDQAPMRCPFAHQYQGQNSKSTSNSEIQLPPTITNHGGKCPFAPNPCENIQDQDIPTEIPPEHEELKKGYTGTTCPFLETSMNVDEEEEEKQEEMEGESLAKVQNTEIPMDITSQQQEQQEIVQTTAQHVPITSFPHHGEGHSSSHVTNSHQATATMPRGCPLTAAQAKMEQAMALHQNAVSHEEKCQQLLLEAQRNLEQARLQKQNVERSVFQTAEECVDMLLLQDNPWNKMYRKLVEYKQQHGHCDVKRQLTKEEKKQYPDIALLGSWVGKNRSECGKKSKIKQVGELTQEQSCEYDDFSIEKGKVEPYKIVALTRLGFDWAPRDRLWLENYEKVKAYLRENNGKLPQRRKSDLGVWANGQIIEYNKFTAGKPAYISQKKIDLLNEIKFPWDRKENTWNERFEALEEFQQKYGHCRVTKTYEDQVLYRWVTKERIKYRNYLSEKKPCQTDEQFELLKEIGFMDGNKIPSSSNKKRKLDGNDSKEEIGKK</sequence>
<dbReference type="Pfam" id="PF03457">
    <property type="entry name" value="HA"/>
    <property type="match status" value="2"/>
</dbReference>
<evidence type="ECO:0000259" key="3">
    <source>
        <dbReference type="Pfam" id="PF03457"/>
    </source>
</evidence>
<keyword evidence="1" id="KW-0175">Coiled coil</keyword>
<feature type="compositionally biased region" description="Basic and acidic residues" evidence="2">
    <location>
        <begin position="497"/>
        <end position="509"/>
    </location>
</feature>
<accession>A0AAD3D8W9</accession>
<comment type="caution">
    <text evidence="4">The sequence shown here is derived from an EMBL/GenBank/DDBJ whole genome shotgun (WGS) entry which is preliminary data.</text>
</comment>
<feature type="compositionally biased region" description="Polar residues" evidence="2">
    <location>
        <begin position="32"/>
        <end position="53"/>
    </location>
</feature>
<evidence type="ECO:0000313" key="4">
    <source>
        <dbReference type="EMBL" id="GFH60009.1"/>
    </source>
</evidence>
<dbReference type="PANTHER" id="PTHR33418">
    <property type="entry name" value="HELICASE-ASSOCIATED"/>
    <property type="match status" value="1"/>
</dbReference>